<protein>
    <submittedName>
        <fullName evidence="1">Uncharacterized protein</fullName>
    </submittedName>
</protein>
<dbReference type="KEGG" id="ovi:T265_07095"/>
<organism evidence="1 2">
    <name type="scientific">Opisthorchis viverrini</name>
    <name type="common">Southeast Asian liver fluke</name>
    <dbReference type="NCBI Taxonomy" id="6198"/>
    <lineage>
        <taxon>Eukaryota</taxon>
        <taxon>Metazoa</taxon>
        <taxon>Spiralia</taxon>
        <taxon>Lophotrochozoa</taxon>
        <taxon>Platyhelminthes</taxon>
        <taxon>Trematoda</taxon>
        <taxon>Digenea</taxon>
        <taxon>Opisthorchiida</taxon>
        <taxon>Opisthorchiata</taxon>
        <taxon>Opisthorchiidae</taxon>
        <taxon>Opisthorchis</taxon>
    </lineage>
</organism>
<dbReference type="PANTHER" id="PTHR47331">
    <property type="entry name" value="PHD-TYPE DOMAIN-CONTAINING PROTEIN"/>
    <property type="match status" value="1"/>
</dbReference>
<evidence type="ECO:0000313" key="2">
    <source>
        <dbReference type="Proteomes" id="UP000054324"/>
    </source>
</evidence>
<dbReference type="AlphaFoldDB" id="A0A074ZQ63"/>
<dbReference type="GeneID" id="20321274"/>
<dbReference type="RefSeq" id="XP_009170797.1">
    <property type="nucleotide sequence ID" value="XM_009172533.1"/>
</dbReference>
<sequence>MRNVAPEIAYGRAREITRELLGREHMVARAILYILFKKLKSLHDDADSLSRLSINLQNCHVALSQMNHTGNMTLVSTIERILRTLSNDARQSWARLTDSMDKLGKQIGFSDLCNFVVQEARIARSRYGMLTIDSEQHRPQTRHHRVGNERRHSLFAVQTLTDDSCPFCDRRHGLAQCRGFTDLPMQATWRVVRRKRLWQHGGHASNECDSPKKCGIERCLWSSHHLLHVVPDANKTKLVGLCNSTSQTESGTCLGVVPTVSGTFTVEAACLRIEFESADSGKTVAAEQAFAIRSLPISPPVISPTEIAGQYNHLKDTTFFGASK</sequence>
<gene>
    <name evidence="1" type="ORF">T265_07095</name>
</gene>
<evidence type="ECO:0000313" key="1">
    <source>
        <dbReference type="EMBL" id="KER25475.1"/>
    </source>
</evidence>
<dbReference type="OrthoDB" id="6284596at2759"/>
<keyword evidence="2" id="KW-1185">Reference proteome</keyword>
<dbReference type="CTD" id="20321274"/>
<name>A0A074ZQ63_OPIVI</name>
<dbReference type="Proteomes" id="UP000054324">
    <property type="component" value="Unassembled WGS sequence"/>
</dbReference>
<accession>A0A074ZQ63</accession>
<reference evidence="1 2" key="1">
    <citation type="submission" date="2013-11" db="EMBL/GenBank/DDBJ databases">
        <title>Opisthorchis viverrini - life in the bile duct.</title>
        <authorList>
            <person name="Young N.D."/>
            <person name="Nagarajan N."/>
            <person name="Lin S.J."/>
            <person name="Korhonen P.K."/>
            <person name="Jex A.R."/>
            <person name="Hall R.S."/>
            <person name="Safavi-Hemami H."/>
            <person name="Kaewkong W."/>
            <person name="Bertrand D."/>
            <person name="Gao S."/>
            <person name="Seet Q."/>
            <person name="Wongkham S."/>
            <person name="Teh B.T."/>
            <person name="Wongkham C."/>
            <person name="Intapan P.M."/>
            <person name="Maleewong W."/>
            <person name="Yang X."/>
            <person name="Hu M."/>
            <person name="Wang Z."/>
            <person name="Hofmann A."/>
            <person name="Sternberg P.W."/>
            <person name="Tan P."/>
            <person name="Wang J."/>
            <person name="Gasser R.B."/>
        </authorList>
    </citation>
    <scope>NUCLEOTIDE SEQUENCE [LARGE SCALE GENOMIC DNA]</scope>
</reference>
<dbReference type="EMBL" id="KL596776">
    <property type="protein sequence ID" value="KER25475.1"/>
    <property type="molecule type" value="Genomic_DNA"/>
</dbReference>
<proteinExistence type="predicted"/>